<feature type="domain" description="Peptidase M12B" evidence="2">
    <location>
        <begin position="1"/>
        <end position="55"/>
    </location>
</feature>
<comment type="caution">
    <text evidence="1">Lacks conserved residue(s) required for the propagation of feature annotation.</text>
</comment>
<reference evidence="4" key="1">
    <citation type="submission" date="2015-02" db="EMBL/GenBank/DDBJ databases">
        <title>Genome sequencing for Strongylocentrotus purpuratus.</title>
        <authorList>
            <person name="Murali S."/>
            <person name="Liu Y."/>
            <person name="Vee V."/>
            <person name="English A."/>
            <person name="Wang M."/>
            <person name="Skinner E."/>
            <person name="Han Y."/>
            <person name="Muzny D.M."/>
            <person name="Worley K.C."/>
            <person name="Gibbs R.A."/>
        </authorList>
    </citation>
    <scope>NUCLEOTIDE SEQUENCE</scope>
</reference>
<protein>
    <recommendedName>
        <fullName evidence="2">Peptidase M12B domain-containing protein</fullName>
    </recommendedName>
</protein>
<feature type="active site" evidence="1">
    <location>
        <position position="4"/>
    </location>
</feature>
<proteinExistence type="predicted"/>
<dbReference type="RefSeq" id="XP_030835083.1">
    <property type="nucleotide sequence ID" value="XM_030979223.1"/>
</dbReference>
<dbReference type="KEGG" id="spu:115921609"/>
<name>A0A7M7NDM5_STRPU</name>
<dbReference type="EnsemblMetazoa" id="XM_030979223">
    <property type="protein sequence ID" value="XP_030835083"/>
    <property type="gene ID" value="LOC115921609"/>
</dbReference>
<dbReference type="OrthoDB" id="10035764at2759"/>
<evidence type="ECO:0000259" key="2">
    <source>
        <dbReference type="PROSITE" id="PS50215"/>
    </source>
</evidence>
<keyword evidence="4" id="KW-1185">Reference proteome</keyword>
<dbReference type="GeneID" id="115921609"/>
<dbReference type="InterPro" id="IPR024079">
    <property type="entry name" value="MetalloPept_cat_dom_sf"/>
</dbReference>
<dbReference type="GO" id="GO:0006508">
    <property type="term" value="P:proteolysis"/>
    <property type="evidence" value="ECO:0007669"/>
    <property type="project" value="InterPro"/>
</dbReference>
<dbReference type="GO" id="GO:0004222">
    <property type="term" value="F:metalloendopeptidase activity"/>
    <property type="evidence" value="ECO:0007669"/>
    <property type="project" value="InterPro"/>
</dbReference>
<dbReference type="InterPro" id="IPR001590">
    <property type="entry name" value="Peptidase_M12B"/>
</dbReference>
<keyword evidence="1" id="KW-0862">Zinc</keyword>
<dbReference type="SUPFAM" id="SSF55486">
    <property type="entry name" value="Metalloproteases ('zincins'), catalytic domain"/>
    <property type="match status" value="1"/>
</dbReference>
<evidence type="ECO:0000313" key="3">
    <source>
        <dbReference type="EnsemblMetazoa" id="XP_030835083"/>
    </source>
</evidence>
<dbReference type="InParanoid" id="A0A7M7NDM5"/>
<sequence>MAHETGHSLGVSHDISYGCTEGLNIMSTSSARSNGAFEWSSCSSEHMKIFISSRDCMDDFPTTALAPILELPGQSVDDQCKMVLDNPLAYSCASFVSWKLFHSLPALQNQTLFKFYCMY</sequence>
<dbReference type="AlphaFoldDB" id="A0A7M7NDM5"/>
<feature type="binding site" evidence="1">
    <location>
        <position position="3"/>
    </location>
    <ligand>
        <name>Zn(2+)</name>
        <dbReference type="ChEBI" id="CHEBI:29105"/>
        <note>catalytic</note>
    </ligand>
</feature>
<dbReference type="GO" id="GO:0046872">
    <property type="term" value="F:metal ion binding"/>
    <property type="evidence" value="ECO:0007669"/>
    <property type="project" value="UniProtKB-KW"/>
</dbReference>
<dbReference type="Proteomes" id="UP000007110">
    <property type="component" value="Unassembled WGS sequence"/>
</dbReference>
<dbReference type="PROSITE" id="PS50215">
    <property type="entry name" value="ADAM_MEPRO"/>
    <property type="match status" value="1"/>
</dbReference>
<feature type="binding site" evidence="1">
    <location>
        <position position="7"/>
    </location>
    <ligand>
        <name>Zn(2+)</name>
        <dbReference type="ChEBI" id="CHEBI:29105"/>
        <note>catalytic</note>
    </ligand>
</feature>
<keyword evidence="1" id="KW-0479">Metal-binding</keyword>
<accession>A0A7M7NDM5</accession>
<feature type="binding site" evidence="1">
    <location>
        <position position="13"/>
    </location>
    <ligand>
        <name>Zn(2+)</name>
        <dbReference type="ChEBI" id="CHEBI:29105"/>
        <note>catalytic</note>
    </ligand>
</feature>
<organism evidence="3 4">
    <name type="scientific">Strongylocentrotus purpuratus</name>
    <name type="common">Purple sea urchin</name>
    <dbReference type="NCBI Taxonomy" id="7668"/>
    <lineage>
        <taxon>Eukaryota</taxon>
        <taxon>Metazoa</taxon>
        <taxon>Echinodermata</taxon>
        <taxon>Eleutherozoa</taxon>
        <taxon>Echinozoa</taxon>
        <taxon>Echinoidea</taxon>
        <taxon>Euechinoidea</taxon>
        <taxon>Echinacea</taxon>
        <taxon>Camarodonta</taxon>
        <taxon>Echinidea</taxon>
        <taxon>Strongylocentrotidae</taxon>
        <taxon>Strongylocentrotus</taxon>
    </lineage>
</organism>
<dbReference type="Pfam" id="PF01421">
    <property type="entry name" value="Reprolysin"/>
    <property type="match status" value="1"/>
</dbReference>
<reference evidence="3" key="2">
    <citation type="submission" date="2021-01" db="UniProtKB">
        <authorList>
            <consortium name="EnsemblMetazoa"/>
        </authorList>
    </citation>
    <scope>IDENTIFICATION</scope>
</reference>
<dbReference type="Gene3D" id="3.40.390.10">
    <property type="entry name" value="Collagenase (Catalytic Domain)"/>
    <property type="match status" value="1"/>
</dbReference>
<evidence type="ECO:0000256" key="1">
    <source>
        <dbReference type="PROSITE-ProRule" id="PRU00276"/>
    </source>
</evidence>
<evidence type="ECO:0000313" key="4">
    <source>
        <dbReference type="Proteomes" id="UP000007110"/>
    </source>
</evidence>